<keyword evidence="1" id="KW-0175">Coiled coil</keyword>
<sequence>MADEIADPIKDLAKSLIIDTIKEWYSYIKSYNDNMKELRDEYNNLVSLNNTFSNMVEQRKQQNMHKSTPITDDWLAKVHNLVEKDENLTHLIDEKTRKGKDQCCFGRVNCNLYRRYEMSKIAQIKVDEIKKVIKDKPDESMITEPRTDLIPTPNEFMLGLSSRVELMEIILKKLRDDYVDVVGIFGMGAIDNIPIAGTLGIETV</sequence>
<name>A0A803KR44_CHEQI</name>
<gene>
    <name evidence="2" type="primary">LOC110687624</name>
</gene>
<dbReference type="Gramene" id="AUR62001500-RA">
    <property type="protein sequence ID" value="AUR62001500-RA:cds"/>
    <property type="gene ID" value="AUR62001500"/>
</dbReference>
<dbReference type="GeneID" id="110687624"/>
<dbReference type="Proteomes" id="UP000596660">
    <property type="component" value="Unplaced"/>
</dbReference>
<feature type="coiled-coil region" evidence="1">
    <location>
        <begin position="21"/>
        <end position="48"/>
    </location>
</feature>
<accession>A0A803KR44</accession>
<reference evidence="2" key="2">
    <citation type="submission" date="2021-03" db="UniProtKB">
        <authorList>
            <consortium name="EnsemblPlants"/>
        </authorList>
    </citation>
    <scope>IDENTIFICATION</scope>
</reference>
<evidence type="ECO:0000313" key="2">
    <source>
        <dbReference type="EnsemblPlants" id="AUR62001500-RA:cds"/>
    </source>
</evidence>
<evidence type="ECO:0000313" key="3">
    <source>
        <dbReference type="Proteomes" id="UP000596660"/>
    </source>
</evidence>
<organism evidence="2 3">
    <name type="scientific">Chenopodium quinoa</name>
    <name type="common">Quinoa</name>
    <dbReference type="NCBI Taxonomy" id="63459"/>
    <lineage>
        <taxon>Eukaryota</taxon>
        <taxon>Viridiplantae</taxon>
        <taxon>Streptophyta</taxon>
        <taxon>Embryophyta</taxon>
        <taxon>Tracheophyta</taxon>
        <taxon>Spermatophyta</taxon>
        <taxon>Magnoliopsida</taxon>
        <taxon>eudicotyledons</taxon>
        <taxon>Gunneridae</taxon>
        <taxon>Pentapetalae</taxon>
        <taxon>Caryophyllales</taxon>
        <taxon>Chenopodiaceae</taxon>
        <taxon>Chenopodioideae</taxon>
        <taxon>Atripliceae</taxon>
        <taxon>Chenopodium</taxon>
    </lineage>
</organism>
<proteinExistence type="predicted"/>
<protein>
    <submittedName>
        <fullName evidence="2">Uncharacterized protein</fullName>
    </submittedName>
</protein>
<keyword evidence="3" id="KW-1185">Reference proteome</keyword>
<dbReference type="EnsemblPlants" id="AUR62001500-RA">
    <property type="protein sequence ID" value="AUR62001500-RA:cds"/>
    <property type="gene ID" value="AUR62001500"/>
</dbReference>
<dbReference type="AlphaFoldDB" id="A0A803KR44"/>
<dbReference type="RefSeq" id="XP_021719955.1">
    <property type="nucleotide sequence ID" value="XM_021864263.1"/>
</dbReference>
<evidence type="ECO:0000256" key="1">
    <source>
        <dbReference type="SAM" id="Coils"/>
    </source>
</evidence>
<reference evidence="2" key="1">
    <citation type="journal article" date="2017" name="Nature">
        <title>The genome of Chenopodium quinoa.</title>
        <authorList>
            <person name="Jarvis D.E."/>
            <person name="Ho Y.S."/>
            <person name="Lightfoot D.J."/>
            <person name="Schmoeckel S.M."/>
            <person name="Li B."/>
            <person name="Borm T.J.A."/>
            <person name="Ohyanagi H."/>
            <person name="Mineta K."/>
            <person name="Michell C.T."/>
            <person name="Saber N."/>
            <person name="Kharbatia N.M."/>
            <person name="Rupper R.R."/>
            <person name="Sharp A.R."/>
            <person name="Dally N."/>
            <person name="Boughton B.A."/>
            <person name="Woo Y.H."/>
            <person name="Gao G."/>
            <person name="Schijlen E.G.W.M."/>
            <person name="Guo X."/>
            <person name="Momin A.A."/>
            <person name="Negrao S."/>
            <person name="Al-Babili S."/>
            <person name="Gehring C."/>
            <person name="Roessner U."/>
            <person name="Jung C."/>
            <person name="Murphy K."/>
            <person name="Arold S.T."/>
            <person name="Gojobori T."/>
            <person name="van der Linden C.G."/>
            <person name="van Loo E.N."/>
            <person name="Jellen E.N."/>
            <person name="Maughan P.J."/>
            <person name="Tester M."/>
        </authorList>
    </citation>
    <scope>NUCLEOTIDE SEQUENCE [LARGE SCALE GENOMIC DNA]</scope>
    <source>
        <strain evidence="2">cv. PI 614886</strain>
    </source>
</reference>